<evidence type="ECO:0000256" key="7">
    <source>
        <dbReference type="PROSITE-ProRule" id="PRU00047"/>
    </source>
</evidence>
<dbReference type="InterPro" id="IPR057670">
    <property type="entry name" value="SH3_retrovirus"/>
</dbReference>
<keyword evidence="3" id="KW-0540">Nuclease</keyword>
<name>A0A6L2KX95_TANCI</name>
<keyword evidence="2" id="KW-0548">Nucleotidyltransferase</keyword>
<keyword evidence="7" id="KW-0479">Metal-binding</keyword>
<dbReference type="GO" id="GO:0003676">
    <property type="term" value="F:nucleic acid binding"/>
    <property type="evidence" value="ECO:0007669"/>
    <property type="project" value="InterPro"/>
</dbReference>
<dbReference type="SUPFAM" id="SSF56672">
    <property type="entry name" value="DNA/RNA polymerases"/>
    <property type="match status" value="2"/>
</dbReference>
<evidence type="ECO:0000256" key="1">
    <source>
        <dbReference type="ARBA" id="ARBA00022679"/>
    </source>
</evidence>
<feature type="domain" description="CCHC-type" evidence="9">
    <location>
        <begin position="2451"/>
        <end position="2466"/>
    </location>
</feature>
<gene>
    <name evidence="10" type="ORF">Tci_025587</name>
</gene>
<dbReference type="Pfam" id="PF25597">
    <property type="entry name" value="SH3_retrovirus"/>
    <property type="match status" value="1"/>
</dbReference>
<feature type="compositionally biased region" description="Low complexity" evidence="8">
    <location>
        <begin position="1897"/>
        <end position="1913"/>
    </location>
</feature>
<feature type="region of interest" description="Disordered" evidence="8">
    <location>
        <begin position="1887"/>
        <end position="1913"/>
    </location>
</feature>
<evidence type="ECO:0000256" key="2">
    <source>
        <dbReference type="ARBA" id="ARBA00022695"/>
    </source>
</evidence>
<dbReference type="Gene3D" id="4.10.60.10">
    <property type="entry name" value="Zinc finger, CCHC-type"/>
    <property type="match status" value="1"/>
</dbReference>
<dbReference type="Pfam" id="PF17917">
    <property type="entry name" value="RT_RNaseH"/>
    <property type="match status" value="1"/>
</dbReference>
<dbReference type="InterPro" id="IPR043128">
    <property type="entry name" value="Rev_trsase/Diguanyl_cyclase"/>
</dbReference>
<dbReference type="GO" id="GO:0008270">
    <property type="term" value="F:zinc ion binding"/>
    <property type="evidence" value="ECO:0007669"/>
    <property type="project" value="UniProtKB-KW"/>
</dbReference>
<feature type="region of interest" description="Disordered" evidence="8">
    <location>
        <begin position="2299"/>
        <end position="2327"/>
    </location>
</feature>
<dbReference type="InterPro" id="IPR050951">
    <property type="entry name" value="Retrovirus_Pol_polyprotein"/>
</dbReference>
<dbReference type="InterPro" id="IPR013103">
    <property type="entry name" value="RVT_2"/>
</dbReference>
<proteinExistence type="predicted"/>
<evidence type="ECO:0000313" key="10">
    <source>
        <dbReference type="EMBL" id="GEU53609.1"/>
    </source>
</evidence>
<dbReference type="Pfam" id="PF03732">
    <property type="entry name" value="Retrotrans_gag"/>
    <property type="match status" value="1"/>
</dbReference>
<dbReference type="Pfam" id="PF00098">
    <property type="entry name" value="zf-CCHC"/>
    <property type="match status" value="1"/>
</dbReference>
<organism evidence="10">
    <name type="scientific">Tanacetum cinerariifolium</name>
    <name type="common">Dalmatian daisy</name>
    <name type="synonym">Chrysanthemum cinerariifolium</name>
    <dbReference type="NCBI Taxonomy" id="118510"/>
    <lineage>
        <taxon>Eukaryota</taxon>
        <taxon>Viridiplantae</taxon>
        <taxon>Streptophyta</taxon>
        <taxon>Embryophyta</taxon>
        <taxon>Tracheophyta</taxon>
        <taxon>Spermatophyta</taxon>
        <taxon>Magnoliopsida</taxon>
        <taxon>eudicotyledons</taxon>
        <taxon>Gunneridae</taxon>
        <taxon>Pentapetalae</taxon>
        <taxon>asterids</taxon>
        <taxon>campanulids</taxon>
        <taxon>Asterales</taxon>
        <taxon>Asteraceae</taxon>
        <taxon>Asteroideae</taxon>
        <taxon>Anthemideae</taxon>
        <taxon>Anthemidinae</taxon>
        <taxon>Tanacetum</taxon>
    </lineage>
</organism>
<evidence type="ECO:0000259" key="9">
    <source>
        <dbReference type="PROSITE" id="PS50158"/>
    </source>
</evidence>
<protein>
    <submittedName>
        <fullName evidence="10">Putative reverse transcriptase domain-containing protein</fullName>
    </submittedName>
</protein>
<sequence length="3090" mass="348562">MFAVCACARQQVTPKECHLYAVKRIFRYLKGHPKLGLWYPKESPLDLVAYSDSDYGGATQDKKSTTGGCQFLGRRLISWKCKKKTIVATSTTEAEYVAAASGCGQVLWIQNQLLDYGLSKPWEALSKGITSSILLLLAFCDYHNMIDILEKSKHNVDFHQIVDFIEASNIRYASTINPTVYVSHIRQFWSTARIETRNEGTKILATVDGKPKTIFESSIRRNLKLNDEEGISSLPDAELFEKLALMGYNILPNQKFTFQKGQFSHQYKFLIHTIMQCLSPKSTGFNEFSSNIATAVGEGSGTPTESHHTPSPQAQQSPHHDPSSHLHPTATTESIPTATPTEIPTLRENIIKTYALPHESTPRVTYLDADEGSMQQKFQELMDLCTGLQRKQTQLATKIKAQDLEISGLKARIKLLEDKDKGSTELFGDNAPIKGKSMKIGEEAEVEKSTERGSNDTKELVNVLTSMDATNILTSEVQAVNVPPVAEVSTVGVPTVSGLVPTVSAIFTTASVVTPYSRRPREISAKEKGKKKMVESDTPKKKKLQELIDVQVAREMEEEMAREDQRMNEQIARDAKIARIHAEEELKMMINGLDRSNEVIAKHLHEYEQAAADLTIGEKIELINELVKYQDHHAKILKYQAQQSKPLSKKEQREFYMSILRSHAGWKTKHFRGMTLEEIKEKFIHVWRQLKDFVPMSSTEEGKRIKRKGLKLDEGSAKKMKTSKEDLKGMMQLVPVDLCDLHATPSSGNKKYFVTFIDDALRVLNKKDMITPNKLWTKRKPNLNYLRVWGCRAVIRVLDPKLKALGERGIECLFVRYAEHSKDFRFYLIEPNDSVLINYIIESIDAIFDENRFSSIPRPSLKIPNGTKEIDGLVVPEEVTEEMDVKTTFLNGELDEEVYINQPQCSIMPGNENRVCKLIKSLYGLKQSPNQWHQKFDELDLSNGYLLNQAKKCVYSKFDKSGKGVIICLYVDDMLIFSSDQDQVNPTTNFLSSRFSMKDIREADVILDDQNDLVIKYKIPRDLHPRLPSEDFVMFELPDDTIVCIDDNRSCMKHWKSEFFLIDRRAIPDAMVWRHPDVAIDDPRHAAGSFNMAEVCRLSAHVIKLRDIPEGVLALSGLSHVWKSHVCDPEDPHMDVRLTLQRLPFYCTPLATADAVIPDPALEDLAVGTSSSKIVAKAEASQNTTRHNLFIGDSDDESDGDDDACVDIPLGKSIMVDDAATPYSGASRLRPSSRPAPSFRDASSDAIHLEFFPFSAGPYYSTYPEDGVAGNCKFTQEGWDSPYRPTFRVLMKEMSVLHYMMMSYGGEILARYGGLNQSHHEYVLSADSKLKGYEEKGLVRKFLAFDEFSRVQGELLSLIASAGFECGLSMHRTKDEFAAVLKKMVNFMPEIGSPGQRPIPRDTCVSPPIVKESTVTPVSKSLELSANVALASSAEVSRILDDVVEVTAVESERVSSGPTNVLVALSGRGAWYAREHLLLLDWGKLTVDVLLSIQQILSRFKPNGFPPGTCSIAGQASLRNSTFMVANPVNASAFGFRIFGRVSVPPSFASDDLFTCFPWPKNFFTTDPSASFLGTYEMSYVRTSAGLFANRPPSSESFSISSIGSSVATLTLYFLKIVLRDLAIMSASNCLQLVFNITPIVTYWSGHSWLMSLSTGFHCYDSLVSRELDHEVDGRTYCSEDFHSNTSYYLLEDLLPPGGDMFLPKNLSSEPWTFEVLMDVDIKLTLGDCWEGVSIKGGGSGKLILSMARIYSKSWLRVNHASFGFLLLGILGCRVLRMAPNVEVMTAPVISILLDSYEESMGSHVPRVILFGVIPIIIPVIPEVPTKVPIVHVDPLITPEVGVVPVTLLAKVLDLVDYLSSASDPLEDSLPLAPELPLVSPFLYSDDSEADNESEPAKQPSSPSRSSSHDTFSPSFEFPVAPVVAPPEIRRRPAVLIWPGEAIHFGRPYRTHPNRSCKLLTARKRVRPFPARRLAWRCVSHCSLDRHSSPDFTSYLSSSGSSLDSSSVHSLEFDASVRLLDVGGLHHCLLLTHRRHKSHPRFIFERSLCSSLYFAIPSRKRCRSHTTSIPSSTPVSRSIAPTRADLLPPRKRFRDSYSPKDSIEEHIEMGTTDAETVANLGIGDGVVAHIEDGISTGVEVVSSDIREDEEEFEAKTNAGGTMKIAVDPLVTGRISKSTRGDVLDLEDTIYDIAHYMLEVPLDRITEFEAAQRHLEAGQMIASGERASLTNKIRRLGRENLKVRALLSIERDRVDSLRHHMALSQQEFHQIRRDRDDAQRRLRRSESVIDMTITRSEMTPKAIKEPLPSENHGNRGKNGNGNPNENGKGAMAVARGCTYQDFVKCQPLNFKGTERVVGVDAAFAMSWRDPMKLMTEVYFPRNEIQKMETGLWNLTVKSDDLTAYTKRFQELTLLCTRMVPGEEDQIKRDCKFSVPAVVNQRASMVNQRIATCFECGRQGHFRKDCPKLKNKNMETSLLFLKLEGKLMLLVEEMQTRDLTLSWLQGSSVYSKIDLRSSHHQLRVHDEDILKTAFRTCYGHYKFQVMPFGLTNALAKSMKFDWGEKEEVAFKTLKEKLRSELSLALPERSENFVVYCDASHKGLGTVLMQKERVIAFASHQLKIHEKNYTTDDLELGVVVFALKMWRHYLYDTKCVMFTDHKSLKHILHQKELNMRQHRWLELLSDYDCKIHYHLGKANVVADALSRTERIKPLRVQALVMTLESRADGTLCLNGRSWIPCCGNLRELIMHESHKSKYSIHPGSDKMYQDLKKLYWWLNMKAKITTYVSKCLTCAKAEVGDAQLTGPKIVHETTEKIFQIKKRIQTARDRQKNLADRHHKPMEFQVRDMVMLKVSPWQGVIRFGKQEKLNPRYIRPFKKCYADEPLAISLGKIQIDDKINFIEEPVEIMDREVKKLKQSRIPIVKVCWNSRRGPEFTWEREDQMKKNNTEDNSSTSGWVFLLVGGAISWASKKQTYITGLIIKFEFVALKAAGKEAEWLRNPILEISLWPKPIAPISILCDSAATLAKDYSQMYNGKYRHLGVRHIMIRELITNRVVSLEFVMSQQNLADHLTKELAKDLVIKFAKGMGLKSN</sequence>
<dbReference type="CDD" id="cd09274">
    <property type="entry name" value="RNase_HI_RT_Ty3"/>
    <property type="match status" value="1"/>
</dbReference>
<dbReference type="InterPro" id="IPR005162">
    <property type="entry name" value="Retrotrans_gag_dom"/>
</dbReference>
<dbReference type="GO" id="GO:0003964">
    <property type="term" value="F:RNA-directed DNA polymerase activity"/>
    <property type="evidence" value="ECO:0007669"/>
    <property type="project" value="UniProtKB-KW"/>
</dbReference>
<keyword evidence="7" id="KW-0863">Zinc-finger</keyword>
<evidence type="ECO:0000256" key="6">
    <source>
        <dbReference type="ARBA" id="ARBA00022918"/>
    </source>
</evidence>
<keyword evidence="5" id="KW-0378">Hydrolase</keyword>
<evidence type="ECO:0000256" key="3">
    <source>
        <dbReference type="ARBA" id="ARBA00022722"/>
    </source>
</evidence>
<evidence type="ECO:0000256" key="5">
    <source>
        <dbReference type="ARBA" id="ARBA00022801"/>
    </source>
</evidence>
<dbReference type="SMART" id="SM00343">
    <property type="entry name" value="ZnF_C2HC"/>
    <property type="match status" value="1"/>
</dbReference>
<evidence type="ECO:0000256" key="8">
    <source>
        <dbReference type="SAM" id="MobiDB-lite"/>
    </source>
</evidence>
<dbReference type="PANTHER" id="PTHR37984">
    <property type="entry name" value="PROTEIN CBG26694"/>
    <property type="match status" value="1"/>
</dbReference>
<dbReference type="PROSITE" id="PS50158">
    <property type="entry name" value="ZF_CCHC"/>
    <property type="match status" value="1"/>
</dbReference>
<dbReference type="SUPFAM" id="SSF57756">
    <property type="entry name" value="Retrovirus zinc finger-like domains"/>
    <property type="match status" value="1"/>
</dbReference>
<dbReference type="EMBL" id="BKCJ010003199">
    <property type="protein sequence ID" value="GEU53609.1"/>
    <property type="molecule type" value="Genomic_DNA"/>
</dbReference>
<dbReference type="Gene3D" id="3.10.10.10">
    <property type="entry name" value="HIV Type 1 Reverse Transcriptase, subunit A, domain 1"/>
    <property type="match status" value="1"/>
</dbReference>
<dbReference type="CDD" id="cd09272">
    <property type="entry name" value="RNase_HI_RT_Ty1"/>
    <property type="match status" value="2"/>
</dbReference>
<accession>A0A6L2KX95</accession>
<dbReference type="GO" id="GO:0004519">
    <property type="term" value="F:endonuclease activity"/>
    <property type="evidence" value="ECO:0007669"/>
    <property type="project" value="UniProtKB-KW"/>
</dbReference>
<feature type="compositionally biased region" description="Polar residues" evidence="8">
    <location>
        <begin position="329"/>
        <end position="342"/>
    </location>
</feature>
<dbReference type="Pfam" id="PF17921">
    <property type="entry name" value="Integrase_H2C2"/>
    <property type="match status" value="1"/>
</dbReference>
<keyword evidence="7" id="KW-0862">Zinc</keyword>
<dbReference type="Pfam" id="PF07727">
    <property type="entry name" value="RVT_2"/>
    <property type="match status" value="1"/>
</dbReference>
<keyword evidence="4" id="KW-0255">Endonuclease</keyword>
<dbReference type="InterPro" id="IPR043502">
    <property type="entry name" value="DNA/RNA_pol_sf"/>
</dbReference>
<keyword evidence="6 10" id="KW-0695">RNA-directed DNA polymerase</keyword>
<comment type="caution">
    <text evidence="10">The sequence shown here is derived from an EMBL/GenBank/DDBJ whole genome shotgun (WGS) entry which is preliminary data.</text>
</comment>
<dbReference type="InterPro" id="IPR041373">
    <property type="entry name" value="RT_RNaseH"/>
</dbReference>
<keyword evidence="1" id="KW-0808">Transferase</keyword>
<reference evidence="10" key="1">
    <citation type="journal article" date="2019" name="Sci. Rep.">
        <title>Draft genome of Tanacetum cinerariifolium, the natural source of mosquito coil.</title>
        <authorList>
            <person name="Yamashiro T."/>
            <person name="Shiraishi A."/>
            <person name="Satake H."/>
            <person name="Nakayama K."/>
        </authorList>
    </citation>
    <scope>NUCLEOTIDE SEQUENCE</scope>
</reference>
<dbReference type="PANTHER" id="PTHR37984:SF5">
    <property type="entry name" value="PROTEIN NYNRIN-LIKE"/>
    <property type="match status" value="1"/>
</dbReference>
<evidence type="ECO:0000256" key="4">
    <source>
        <dbReference type="ARBA" id="ARBA00022759"/>
    </source>
</evidence>
<dbReference type="InterPro" id="IPR041588">
    <property type="entry name" value="Integrase_H2C2"/>
</dbReference>
<dbReference type="InterPro" id="IPR001878">
    <property type="entry name" value="Znf_CCHC"/>
</dbReference>
<feature type="region of interest" description="Disordered" evidence="8">
    <location>
        <begin position="294"/>
        <end position="344"/>
    </location>
</feature>
<dbReference type="InterPro" id="IPR036875">
    <property type="entry name" value="Znf_CCHC_sf"/>
</dbReference>
<dbReference type="Gene3D" id="3.30.70.270">
    <property type="match status" value="1"/>
</dbReference>
<dbReference type="GO" id="GO:0016787">
    <property type="term" value="F:hydrolase activity"/>
    <property type="evidence" value="ECO:0007669"/>
    <property type="project" value="UniProtKB-KW"/>
</dbReference>
<dbReference type="Gene3D" id="1.10.340.70">
    <property type="match status" value="1"/>
</dbReference>